<dbReference type="Proteomes" id="UP000095751">
    <property type="component" value="Unassembled WGS sequence"/>
</dbReference>
<dbReference type="EMBL" id="KV784358">
    <property type="protein sequence ID" value="OEU16710.1"/>
    <property type="molecule type" value="Genomic_DNA"/>
</dbReference>
<feature type="compositionally biased region" description="Low complexity" evidence="1">
    <location>
        <begin position="254"/>
        <end position="275"/>
    </location>
</feature>
<evidence type="ECO:0000256" key="1">
    <source>
        <dbReference type="SAM" id="MobiDB-lite"/>
    </source>
</evidence>
<feature type="compositionally biased region" description="Low complexity" evidence="1">
    <location>
        <begin position="71"/>
        <end position="101"/>
    </location>
</feature>
<gene>
    <name evidence="2" type="ORF">FRACYDRAFT_261356</name>
</gene>
<dbReference type="OrthoDB" id="10668293at2759"/>
<sequence length="334" mass="35822">MIASGGLVYAQGGEDKEDQEDKEDDNNKQNEDKNKQNEDNNKQNNNGGGGGGGGDKNDVDTESPSMQPSKSPTQNPTRRPTTRSPTRGPRTTGLPTRLPTNSPTNLPTASPVVSEVRLPEISIDITTVVEDIFSFAALLLDDGNNNREGLNIFFRQFVKDLLIAKSTKFTPMRIVLDGTMSYYVEEGESTAAADNNVLLIEDNMSYTLAVYFSFWTTDEMVKTLSDFGLSDPKITSVSVDGKVILVVPTTTTTASTSSITDDNGSGDNNDNNNSGDVGGNLLVVPNANDPASITSSSSEDDVTAIVSRSHTIQYSRLLSTVSALLLILLSNILV</sequence>
<organism evidence="2 3">
    <name type="scientific">Fragilariopsis cylindrus CCMP1102</name>
    <dbReference type="NCBI Taxonomy" id="635003"/>
    <lineage>
        <taxon>Eukaryota</taxon>
        <taxon>Sar</taxon>
        <taxon>Stramenopiles</taxon>
        <taxon>Ochrophyta</taxon>
        <taxon>Bacillariophyta</taxon>
        <taxon>Bacillariophyceae</taxon>
        <taxon>Bacillariophycidae</taxon>
        <taxon>Bacillariales</taxon>
        <taxon>Bacillariaceae</taxon>
        <taxon>Fragilariopsis</taxon>
    </lineage>
</organism>
<dbReference type="AlphaFoldDB" id="A0A1E7FEX0"/>
<feature type="compositionally biased region" description="Acidic residues" evidence="1">
    <location>
        <begin position="15"/>
        <end position="24"/>
    </location>
</feature>
<protein>
    <submittedName>
        <fullName evidence="2">Uncharacterized protein</fullName>
    </submittedName>
</protein>
<feature type="region of interest" description="Disordered" evidence="1">
    <location>
        <begin position="1"/>
        <end position="111"/>
    </location>
</feature>
<name>A0A1E7FEX0_9STRA</name>
<evidence type="ECO:0000313" key="3">
    <source>
        <dbReference type="Proteomes" id="UP000095751"/>
    </source>
</evidence>
<keyword evidence="3" id="KW-1185">Reference proteome</keyword>
<accession>A0A1E7FEX0</accession>
<reference evidence="2 3" key="1">
    <citation type="submission" date="2016-09" db="EMBL/GenBank/DDBJ databases">
        <title>Extensive genetic diversity and differential bi-allelic expression allows diatom success in the polar Southern Ocean.</title>
        <authorList>
            <consortium name="DOE Joint Genome Institute"/>
            <person name="Mock T."/>
            <person name="Otillar R.P."/>
            <person name="Strauss J."/>
            <person name="Dupont C."/>
            <person name="Frickenhaus S."/>
            <person name="Maumus F."/>
            <person name="Mcmullan M."/>
            <person name="Sanges R."/>
            <person name="Schmutz J."/>
            <person name="Toseland A."/>
            <person name="Valas R."/>
            <person name="Veluchamy A."/>
            <person name="Ward B.J."/>
            <person name="Allen A."/>
            <person name="Barry K."/>
            <person name="Falciatore A."/>
            <person name="Ferrante M."/>
            <person name="Fortunato A.E."/>
            <person name="Gloeckner G."/>
            <person name="Gruber A."/>
            <person name="Hipkin R."/>
            <person name="Janech M."/>
            <person name="Kroth P."/>
            <person name="Leese F."/>
            <person name="Lindquist E."/>
            <person name="Lyon B.R."/>
            <person name="Martin J."/>
            <person name="Mayer C."/>
            <person name="Parker M."/>
            <person name="Quesneville H."/>
            <person name="Raymond J."/>
            <person name="Uhlig C."/>
            <person name="Valentin K.U."/>
            <person name="Worden A.Z."/>
            <person name="Armbrust E.V."/>
            <person name="Bowler C."/>
            <person name="Green B."/>
            <person name="Moulton V."/>
            <person name="Van Oosterhout C."/>
            <person name="Grigoriev I."/>
        </authorList>
    </citation>
    <scope>NUCLEOTIDE SEQUENCE [LARGE SCALE GENOMIC DNA]</scope>
    <source>
        <strain evidence="2 3">CCMP1102</strain>
    </source>
</reference>
<feature type="compositionally biased region" description="Basic and acidic residues" evidence="1">
    <location>
        <begin position="25"/>
        <end position="41"/>
    </location>
</feature>
<evidence type="ECO:0000313" key="2">
    <source>
        <dbReference type="EMBL" id="OEU16710.1"/>
    </source>
</evidence>
<feature type="region of interest" description="Disordered" evidence="1">
    <location>
        <begin position="254"/>
        <end position="281"/>
    </location>
</feature>
<dbReference type="KEGG" id="fcy:FRACYDRAFT_261356"/>
<proteinExistence type="predicted"/>
<dbReference type="InParanoid" id="A0A1E7FEX0"/>